<evidence type="ECO:0000256" key="2">
    <source>
        <dbReference type="SAM" id="MobiDB-lite"/>
    </source>
</evidence>
<dbReference type="GO" id="GO:0003677">
    <property type="term" value="F:DNA binding"/>
    <property type="evidence" value="ECO:0007669"/>
    <property type="project" value="InterPro"/>
</dbReference>
<dbReference type="PANTHER" id="PTHR11426">
    <property type="entry name" value="HISTONE H3"/>
    <property type="match status" value="1"/>
</dbReference>
<dbReference type="InterPro" id="IPR009072">
    <property type="entry name" value="Histone-fold"/>
</dbReference>
<sequence>MARDEKNYYQDAPKQIQNEIDVYGLQSGGKAPRRSGTKAAGKRAPCRGAVRKAGRRRPGPAALCETTRYQKSTEPGVHKLPFLRLVQEAAQDFKADLQLLSWTAASRIAVPTHLKQTTPRDTSLQPDQAQQHVVYSNATTPASSVYLTHRNPQ</sequence>
<proteinExistence type="inferred from homology"/>
<feature type="compositionally biased region" description="Basic residues" evidence="2">
    <location>
        <begin position="31"/>
        <end position="58"/>
    </location>
</feature>
<evidence type="ECO:0000313" key="4">
    <source>
        <dbReference type="Proteomes" id="UP000299084"/>
    </source>
</evidence>
<name>A0A5N4EHD0_CAMDR</name>
<protein>
    <submittedName>
        <fullName evidence="3">Histone H3.2</fullName>
    </submittedName>
</protein>
<dbReference type="Proteomes" id="UP000299084">
    <property type="component" value="Unassembled WGS sequence"/>
</dbReference>
<keyword evidence="4" id="KW-1185">Reference proteome</keyword>
<reference evidence="3 4" key="1">
    <citation type="journal article" date="2019" name="Mol. Ecol. Resour.">
        <title>Improving Illumina assemblies with Hi-C and long reads: an example with the North African dromedary.</title>
        <authorList>
            <person name="Elbers J.P."/>
            <person name="Rogers M.F."/>
            <person name="Perelman P.L."/>
            <person name="Proskuryakova A.A."/>
            <person name="Serdyukova N.A."/>
            <person name="Johnson W.E."/>
            <person name="Horin P."/>
            <person name="Corander J."/>
            <person name="Murphy D."/>
            <person name="Burger P.A."/>
        </authorList>
    </citation>
    <scope>NUCLEOTIDE SEQUENCE [LARGE SCALE GENOMIC DNA]</scope>
    <source>
        <strain evidence="3">Drom800</strain>
        <tissue evidence="3">Blood</tissue>
    </source>
</reference>
<evidence type="ECO:0000256" key="1">
    <source>
        <dbReference type="ARBA" id="ARBA00010343"/>
    </source>
</evidence>
<dbReference type="PRINTS" id="PR00622">
    <property type="entry name" value="HISTONEH3"/>
</dbReference>
<dbReference type="GO" id="GO:0000786">
    <property type="term" value="C:nucleosome"/>
    <property type="evidence" value="ECO:0007669"/>
    <property type="project" value="InterPro"/>
</dbReference>
<dbReference type="SUPFAM" id="SSF47113">
    <property type="entry name" value="Histone-fold"/>
    <property type="match status" value="1"/>
</dbReference>
<comment type="similarity">
    <text evidence="1">Belongs to the histone H3 family.</text>
</comment>
<dbReference type="AlphaFoldDB" id="A0A5N4EHD0"/>
<evidence type="ECO:0000313" key="3">
    <source>
        <dbReference type="EMBL" id="KAB1282765.1"/>
    </source>
</evidence>
<organism evidence="3 4">
    <name type="scientific">Camelus dromedarius</name>
    <name type="common">Dromedary</name>
    <name type="synonym">Arabian camel</name>
    <dbReference type="NCBI Taxonomy" id="9838"/>
    <lineage>
        <taxon>Eukaryota</taxon>
        <taxon>Metazoa</taxon>
        <taxon>Chordata</taxon>
        <taxon>Craniata</taxon>
        <taxon>Vertebrata</taxon>
        <taxon>Euteleostomi</taxon>
        <taxon>Mammalia</taxon>
        <taxon>Eutheria</taxon>
        <taxon>Laurasiatheria</taxon>
        <taxon>Artiodactyla</taxon>
        <taxon>Tylopoda</taxon>
        <taxon>Camelidae</taxon>
        <taxon>Camelus</taxon>
    </lineage>
</organism>
<dbReference type="InterPro" id="IPR000164">
    <property type="entry name" value="Histone_H3/CENP-A"/>
</dbReference>
<comment type="caution">
    <text evidence="3">The sequence shown here is derived from an EMBL/GenBank/DDBJ whole genome shotgun (WGS) entry which is preliminary data.</text>
</comment>
<dbReference type="GO" id="GO:0030527">
    <property type="term" value="F:structural constituent of chromatin"/>
    <property type="evidence" value="ECO:0007669"/>
    <property type="project" value="InterPro"/>
</dbReference>
<dbReference type="EMBL" id="JWIN03000002">
    <property type="protein sequence ID" value="KAB1282765.1"/>
    <property type="molecule type" value="Genomic_DNA"/>
</dbReference>
<accession>A0A5N4EHD0</accession>
<dbReference type="Gene3D" id="1.10.20.10">
    <property type="entry name" value="Histone, subunit A"/>
    <property type="match status" value="1"/>
</dbReference>
<gene>
    <name evidence="3" type="ORF">Cadr_000002364</name>
</gene>
<dbReference type="GO" id="GO:0046982">
    <property type="term" value="F:protein heterodimerization activity"/>
    <property type="evidence" value="ECO:0007669"/>
    <property type="project" value="InterPro"/>
</dbReference>
<feature type="region of interest" description="Disordered" evidence="2">
    <location>
        <begin position="26"/>
        <end position="59"/>
    </location>
</feature>